<organism evidence="7 8">
    <name type="scientific">Corynebacterium spheniscorum</name>
    <dbReference type="NCBI Taxonomy" id="185761"/>
    <lineage>
        <taxon>Bacteria</taxon>
        <taxon>Bacillati</taxon>
        <taxon>Actinomycetota</taxon>
        <taxon>Actinomycetes</taxon>
        <taxon>Mycobacteriales</taxon>
        <taxon>Corynebacteriaceae</taxon>
        <taxon>Corynebacterium</taxon>
    </lineage>
</organism>
<evidence type="ECO:0000256" key="6">
    <source>
        <dbReference type="SAM" id="Phobius"/>
    </source>
</evidence>
<dbReference type="STRING" id="185761.SAMN05660282_01699"/>
<dbReference type="PANTHER" id="PTHR30250">
    <property type="entry name" value="PST FAMILY PREDICTED COLANIC ACID TRANSPORTER"/>
    <property type="match status" value="1"/>
</dbReference>
<feature type="transmembrane region" description="Helical" evidence="6">
    <location>
        <begin position="7"/>
        <end position="27"/>
    </location>
</feature>
<comment type="subcellular location">
    <subcellularLocation>
        <location evidence="1">Cell membrane</location>
        <topology evidence="1">Multi-pass membrane protein</topology>
    </subcellularLocation>
</comment>
<feature type="transmembrane region" description="Helical" evidence="6">
    <location>
        <begin position="364"/>
        <end position="382"/>
    </location>
</feature>
<dbReference type="EMBL" id="FOPJ01000011">
    <property type="protein sequence ID" value="SFG71093.1"/>
    <property type="molecule type" value="Genomic_DNA"/>
</dbReference>
<keyword evidence="2" id="KW-1003">Cell membrane</keyword>
<feature type="transmembrane region" description="Helical" evidence="6">
    <location>
        <begin position="133"/>
        <end position="156"/>
    </location>
</feature>
<keyword evidence="5 6" id="KW-0472">Membrane</keyword>
<name>A0A1I2U292_9CORY</name>
<accession>A0A1I2U292</accession>
<dbReference type="GO" id="GO:0005886">
    <property type="term" value="C:plasma membrane"/>
    <property type="evidence" value="ECO:0007669"/>
    <property type="project" value="UniProtKB-SubCell"/>
</dbReference>
<dbReference type="InterPro" id="IPR050833">
    <property type="entry name" value="Poly_Biosynth_Transport"/>
</dbReference>
<dbReference type="Proteomes" id="UP000199065">
    <property type="component" value="Unassembled WGS sequence"/>
</dbReference>
<keyword evidence="8" id="KW-1185">Reference proteome</keyword>
<gene>
    <name evidence="7" type="ORF">SAMN05660282_01699</name>
</gene>
<evidence type="ECO:0000256" key="4">
    <source>
        <dbReference type="ARBA" id="ARBA00022989"/>
    </source>
</evidence>
<keyword evidence="4 6" id="KW-1133">Transmembrane helix</keyword>
<evidence type="ECO:0000256" key="5">
    <source>
        <dbReference type="ARBA" id="ARBA00023136"/>
    </source>
</evidence>
<evidence type="ECO:0000313" key="7">
    <source>
        <dbReference type="EMBL" id="SFG71093.1"/>
    </source>
</evidence>
<feature type="transmembrane region" description="Helical" evidence="6">
    <location>
        <begin position="254"/>
        <end position="274"/>
    </location>
</feature>
<feature type="transmembrane region" description="Helical" evidence="6">
    <location>
        <begin position="188"/>
        <end position="206"/>
    </location>
</feature>
<feature type="transmembrane region" description="Helical" evidence="6">
    <location>
        <begin position="388"/>
        <end position="410"/>
    </location>
</feature>
<feature type="transmembrane region" description="Helical" evidence="6">
    <location>
        <begin position="226"/>
        <end position="248"/>
    </location>
</feature>
<dbReference type="AlphaFoldDB" id="A0A1I2U292"/>
<evidence type="ECO:0000313" key="8">
    <source>
        <dbReference type="Proteomes" id="UP000199065"/>
    </source>
</evidence>
<feature type="transmembrane region" description="Helical" evidence="6">
    <location>
        <begin position="163"/>
        <end position="182"/>
    </location>
</feature>
<sequence length="413" mass="42961">MGAVRALSLATVIAAASGFIVISIGTWALSPVDAASFQAYWGLFFALAGLLDGLMLETTRSTSAARMKVNKARQTGSTAVVEGHAQLREAGLGKLAYPWRFAGIVGGSVCAVILLSGWLWMPLLIESTHPIGPIALLGVGLVSYAYQATLSGVLSGLGLWRRYALLIALDAVVRLVLSLAFWALGLGLLGFCVITVIGAASWTLLLRGVPRPQIDVSPQLFRRHVYSAMVASGSSAAMITGFPVLVQGTFRGEVGVAAIILAVTLTRAPILVPLQRFQSALTVRFVQAERAIYRSLAAPVGLVLGAGVVGAAAAWLLGPWILSIVYAPTYAMPGVILAVLTFASSCTGALMVTGTATLAKEKHAWYVAGWVAASLGALGILLLPLGLYEAVCAALIIAPAVGAGIHMWALKDC</sequence>
<feature type="transmembrane region" description="Helical" evidence="6">
    <location>
        <begin position="295"/>
        <end position="318"/>
    </location>
</feature>
<evidence type="ECO:0000256" key="3">
    <source>
        <dbReference type="ARBA" id="ARBA00022692"/>
    </source>
</evidence>
<evidence type="ECO:0000256" key="1">
    <source>
        <dbReference type="ARBA" id="ARBA00004651"/>
    </source>
</evidence>
<feature type="transmembrane region" description="Helical" evidence="6">
    <location>
        <begin position="101"/>
        <end position="121"/>
    </location>
</feature>
<reference evidence="7 8" key="1">
    <citation type="submission" date="2016-10" db="EMBL/GenBank/DDBJ databases">
        <authorList>
            <person name="de Groot N.N."/>
        </authorList>
    </citation>
    <scope>NUCLEOTIDE SEQUENCE [LARGE SCALE GENOMIC DNA]</scope>
    <source>
        <strain>J11</strain>
        <strain evidence="8">PG 39</strain>
    </source>
</reference>
<proteinExistence type="predicted"/>
<feature type="transmembrane region" description="Helical" evidence="6">
    <location>
        <begin position="39"/>
        <end position="58"/>
    </location>
</feature>
<dbReference type="PANTHER" id="PTHR30250:SF11">
    <property type="entry name" value="O-ANTIGEN TRANSPORTER-RELATED"/>
    <property type="match status" value="1"/>
</dbReference>
<keyword evidence="3 6" id="KW-0812">Transmembrane</keyword>
<protein>
    <recommendedName>
        <fullName evidence="9">Membrane protein involved in the export of O-antigen and teichoic acid</fullName>
    </recommendedName>
</protein>
<feature type="transmembrane region" description="Helical" evidence="6">
    <location>
        <begin position="330"/>
        <end position="352"/>
    </location>
</feature>
<evidence type="ECO:0008006" key="9">
    <source>
        <dbReference type="Google" id="ProtNLM"/>
    </source>
</evidence>
<evidence type="ECO:0000256" key="2">
    <source>
        <dbReference type="ARBA" id="ARBA00022475"/>
    </source>
</evidence>